<protein>
    <submittedName>
        <fullName evidence="1">Uncharacterized protein</fullName>
    </submittedName>
</protein>
<dbReference type="AlphaFoldDB" id="X1BD25"/>
<sequence length="68" mass="7704">MLHRIKMEATKGEIEAKMNCGQELLDYIRVTDTRAGVDYYGWVGSLIHRWKPGYYRLTIGLGGLTGAE</sequence>
<evidence type="ECO:0000313" key="1">
    <source>
        <dbReference type="EMBL" id="GAG79117.1"/>
    </source>
</evidence>
<organism evidence="1">
    <name type="scientific">marine sediment metagenome</name>
    <dbReference type="NCBI Taxonomy" id="412755"/>
    <lineage>
        <taxon>unclassified sequences</taxon>
        <taxon>metagenomes</taxon>
        <taxon>ecological metagenomes</taxon>
    </lineage>
</organism>
<name>X1BD25_9ZZZZ</name>
<gene>
    <name evidence="1" type="ORF">S01H4_27726</name>
</gene>
<accession>X1BD25</accession>
<feature type="non-terminal residue" evidence="1">
    <location>
        <position position="68"/>
    </location>
</feature>
<proteinExistence type="predicted"/>
<dbReference type="EMBL" id="BART01013614">
    <property type="protein sequence ID" value="GAG79117.1"/>
    <property type="molecule type" value="Genomic_DNA"/>
</dbReference>
<reference evidence="1" key="1">
    <citation type="journal article" date="2014" name="Front. Microbiol.">
        <title>High frequency of phylogenetically diverse reductive dehalogenase-homologous genes in deep subseafloor sedimentary metagenomes.</title>
        <authorList>
            <person name="Kawai M."/>
            <person name="Futagami T."/>
            <person name="Toyoda A."/>
            <person name="Takaki Y."/>
            <person name="Nishi S."/>
            <person name="Hori S."/>
            <person name="Arai W."/>
            <person name="Tsubouchi T."/>
            <person name="Morono Y."/>
            <person name="Uchiyama I."/>
            <person name="Ito T."/>
            <person name="Fujiyama A."/>
            <person name="Inagaki F."/>
            <person name="Takami H."/>
        </authorList>
    </citation>
    <scope>NUCLEOTIDE SEQUENCE</scope>
    <source>
        <strain evidence="1">Expedition CK06-06</strain>
    </source>
</reference>
<comment type="caution">
    <text evidence="1">The sequence shown here is derived from an EMBL/GenBank/DDBJ whole genome shotgun (WGS) entry which is preliminary data.</text>
</comment>